<proteinExistence type="predicted"/>
<organism evidence="1 2">
    <name type="scientific">Penicillium frequentans</name>
    <dbReference type="NCBI Taxonomy" id="3151616"/>
    <lineage>
        <taxon>Eukaryota</taxon>
        <taxon>Fungi</taxon>
        <taxon>Dikarya</taxon>
        <taxon>Ascomycota</taxon>
        <taxon>Pezizomycotina</taxon>
        <taxon>Eurotiomycetes</taxon>
        <taxon>Eurotiomycetidae</taxon>
        <taxon>Eurotiales</taxon>
        <taxon>Aspergillaceae</taxon>
        <taxon>Penicillium</taxon>
    </lineage>
</organism>
<accession>A0AAD6CVW7</accession>
<gene>
    <name evidence="1" type="ORF">N7494_007868</name>
</gene>
<protein>
    <submittedName>
        <fullName evidence="1">Uncharacterized protein</fullName>
    </submittedName>
</protein>
<dbReference type="Proteomes" id="UP001220324">
    <property type="component" value="Unassembled WGS sequence"/>
</dbReference>
<sequence length="423" mass="49026">MATRSRIPIEILTIINTFTADWIGLENLWQVFPQIKDLFTGDPNRKADPEAIRLVEAILKDNPIMSHELHRHFRMTMALRQPSLADTSLAVFMDQDYSLSSMSSSSITCHALQEMVIIAANIQRLACVCLATLLARLREIQPRRWEGELISDTNIIRVTGTAPYEPRDAGPPSWIEEYRVYRALWHRQLYFDLLVSVERLKWPLSDLEHLRSNDMDWIKLPPMAAEEVRSVRECLEGLSRTDRDHCTEPSVKSNSSDMTLLSNIPNFTQLLWKFDTWSPPFPPRFLNYRAPGIPNDIWGRGTEMTERNPMAARWRSWQRRSKTHPARHQTCSLQDSRPWRALGMPIWDLWRFYGLGLWEARWPLQPDPGPILTPNGVEIPKGGNPPIHGEDIGYRFSVFVEESVRIEFQEKMEKLAEDKSTRG</sequence>
<keyword evidence="2" id="KW-1185">Reference proteome</keyword>
<comment type="caution">
    <text evidence="1">The sequence shown here is derived from an EMBL/GenBank/DDBJ whole genome shotgun (WGS) entry which is preliminary data.</text>
</comment>
<dbReference type="EMBL" id="JAQIZZ010000006">
    <property type="protein sequence ID" value="KAJ5538389.1"/>
    <property type="molecule type" value="Genomic_DNA"/>
</dbReference>
<reference evidence="1 2" key="1">
    <citation type="journal article" date="2023" name="IMA Fungus">
        <title>Comparative genomic study of the Penicillium genus elucidates a diverse pangenome and 15 lateral gene transfer events.</title>
        <authorList>
            <person name="Petersen C."/>
            <person name="Sorensen T."/>
            <person name="Nielsen M.R."/>
            <person name="Sondergaard T.E."/>
            <person name="Sorensen J.L."/>
            <person name="Fitzpatrick D.A."/>
            <person name="Frisvad J.C."/>
            <person name="Nielsen K.L."/>
        </authorList>
    </citation>
    <scope>NUCLEOTIDE SEQUENCE [LARGE SCALE GENOMIC DNA]</scope>
    <source>
        <strain evidence="1 2">IBT 35679</strain>
    </source>
</reference>
<name>A0AAD6CVW7_9EURO</name>
<dbReference type="AlphaFoldDB" id="A0AAD6CVW7"/>
<evidence type="ECO:0000313" key="2">
    <source>
        <dbReference type="Proteomes" id="UP001220324"/>
    </source>
</evidence>
<evidence type="ECO:0000313" key="1">
    <source>
        <dbReference type="EMBL" id="KAJ5538389.1"/>
    </source>
</evidence>